<evidence type="ECO:0000256" key="1">
    <source>
        <dbReference type="ARBA" id="ARBA00004442"/>
    </source>
</evidence>
<evidence type="ECO:0000256" key="7">
    <source>
        <dbReference type="SAM" id="MobiDB-lite"/>
    </source>
</evidence>
<accession>A0A424Y981</accession>
<evidence type="ECO:0000256" key="4">
    <source>
        <dbReference type="ARBA" id="ARBA00023136"/>
    </source>
</evidence>
<keyword evidence="3" id="KW-0812">Transmembrane</keyword>
<dbReference type="AlphaFoldDB" id="A0A424Y981"/>
<evidence type="ECO:0000256" key="6">
    <source>
        <dbReference type="SAM" id="Coils"/>
    </source>
</evidence>
<dbReference type="GO" id="GO:1990281">
    <property type="term" value="C:efflux pump complex"/>
    <property type="evidence" value="ECO:0007669"/>
    <property type="project" value="TreeGrafter"/>
</dbReference>
<gene>
    <name evidence="8" type="ORF">D5R97_10230</name>
</gene>
<comment type="subcellular location">
    <subcellularLocation>
        <location evidence="1">Cell outer membrane</location>
    </subcellularLocation>
</comment>
<feature type="coiled-coil region" evidence="6">
    <location>
        <begin position="297"/>
        <end position="324"/>
    </location>
</feature>
<dbReference type="GO" id="GO:0015562">
    <property type="term" value="F:efflux transmembrane transporter activity"/>
    <property type="evidence" value="ECO:0007669"/>
    <property type="project" value="InterPro"/>
</dbReference>
<evidence type="ECO:0000313" key="9">
    <source>
        <dbReference type="Proteomes" id="UP000285138"/>
    </source>
</evidence>
<protein>
    <submittedName>
        <fullName evidence="8">TolC family protein</fullName>
    </submittedName>
</protein>
<evidence type="ECO:0000256" key="2">
    <source>
        <dbReference type="ARBA" id="ARBA00022452"/>
    </source>
</evidence>
<dbReference type="GO" id="GO:0009279">
    <property type="term" value="C:cell outer membrane"/>
    <property type="evidence" value="ECO:0007669"/>
    <property type="project" value="UniProtKB-SubCell"/>
</dbReference>
<dbReference type="Gene3D" id="1.20.1600.10">
    <property type="entry name" value="Outer membrane efflux proteins (OEP)"/>
    <property type="match status" value="2"/>
</dbReference>
<dbReference type="PANTHER" id="PTHR30026:SF20">
    <property type="entry name" value="OUTER MEMBRANE PROTEIN TOLC"/>
    <property type="match status" value="1"/>
</dbReference>
<feature type="region of interest" description="Disordered" evidence="7">
    <location>
        <begin position="406"/>
        <end position="427"/>
    </location>
</feature>
<keyword evidence="2" id="KW-1134">Transmembrane beta strand</keyword>
<feature type="coiled-coil region" evidence="6">
    <location>
        <begin position="159"/>
        <end position="224"/>
    </location>
</feature>
<keyword evidence="5" id="KW-0998">Cell outer membrane</keyword>
<dbReference type="GO" id="GO:0015288">
    <property type="term" value="F:porin activity"/>
    <property type="evidence" value="ECO:0007669"/>
    <property type="project" value="TreeGrafter"/>
</dbReference>
<evidence type="ECO:0000256" key="5">
    <source>
        <dbReference type="ARBA" id="ARBA00023237"/>
    </source>
</evidence>
<dbReference type="EMBL" id="QZAA01000289">
    <property type="protein sequence ID" value="RQD72888.1"/>
    <property type="molecule type" value="Genomic_DNA"/>
</dbReference>
<dbReference type="PANTHER" id="PTHR30026">
    <property type="entry name" value="OUTER MEMBRANE PROTEIN TOLC"/>
    <property type="match status" value="1"/>
</dbReference>
<evidence type="ECO:0000313" key="8">
    <source>
        <dbReference type="EMBL" id="RQD72888.1"/>
    </source>
</evidence>
<dbReference type="SUPFAM" id="SSF56954">
    <property type="entry name" value="Outer membrane efflux proteins (OEP)"/>
    <property type="match status" value="1"/>
</dbReference>
<proteinExistence type="predicted"/>
<keyword evidence="6" id="KW-0175">Coiled coil</keyword>
<comment type="caution">
    <text evidence="8">The sequence shown here is derived from an EMBL/GenBank/DDBJ whole genome shotgun (WGS) entry which is preliminary data.</text>
</comment>
<evidence type="ECO:0000256" key="3">
    <source>
        <dbReference type="ARBA" id="ARBA00022692"/>
    </source>
</evidence>
<name>A0A424Y981_9FIRM</name>
<keyword evidence="4" id="KW-0472">Membrane</keyword>
<organism evidence="8 9">
    <name type="scientific">Candidatus Syntrophonatronum acetioxidans</name>
    <dbReference type="NCBI Taxonomy" id="1795816"/>
    <lineage>
        <taxon>Bacteria</taxon>
        <taxon>Bacillati</taxon>
        <taxon>Bacillota</taxon>
        <taxon>Clostridia</taxon>
        <taxon>Eubacteriales</taxon>
        <taxon>Syntrophomonadaceae</taxon>
        <taxon>Candidatus Syntrophonatronum</taxon>
    </lineage>
</organism>
<sequence>MIKVRGIRRLNPYILPREGDKKLMMRKLAIPLLLLLLLVIISGAGVLRAEDADNNKEAEPPYSLEMVTELVLTDNQALERAEINVERAQVDMRRARLEADRLKDMDREDKKLIGSSYEVSVMEEIVPIQKEGEVHVKEAEKDQVEREERLTALEKFFSLQKAREQVGVAQKNNERVKEELERAKKLHEIGMATRIDELAMETALSEAESRVQGAESSLKIARMDLLKAMGMEMGREVEGDLILPREPEIDDVRDLEADIKRALETNPGIIQLQEALDISERIEDKARRFYPPHVFIYREATLDRRDMEIALDQSREELEFALRLSNEGIEGNIQKITALEKARELSQENLSRAGVQFELGMVTSLEVLQALEELREMEFMLSEARCDLLLALEEYQVAAGRTFELEVEEENGDVENDEDEETNNNEG</sequence>
<dbReference type="Proteomes" id="UP000285138">
    <property type="component" value="Unassembled WGS sequence"/>
</dbReference>
<dbReference type="InterPro" id="IPR051906">
    <property type="entry name" value="TolC-like"/>
</dbReference>
<reference evidence="8 9" key="1">
    <citation type="submission" date="2018-08" db="EMBL/GenBank/DDBJ databases">
        <title>The metabolism and importance of syntrophic acetate oxidation coupled to methane or sulfide production in haloalkaline environments.</title>
        <authorList>
            <person name="Timmers P.H.A."/>
            <person name="Vavourakis C.D."/>
            <person name="Sorokin D.Y."/>
            <person name="Sinninghe Damste J.S."/>
            <person name="Muyzer G."/>
            <person name="Stams A.J.M."/>
            <person name="Plugge C.M."/>
        </authorList>
    </citation>
    <scope>NUCLEOTIDE SEQUENCE [LARGE SCALE GENOMIC DNA]</scope>
    <source>
        <strain evidence="8">MSAO_Bac1</strain>
    </source>
</reference>
<feature type="coiled-coil region" evidence="6">
    <location>
        <begin position="78"/>
        <end position="105"/>
    </location>
</feature>